<evidence type="ECO:0000256" key="5">
    <source>
        <dbReference type="ARBA" id="ARBA00012453"/>
    </source>
</evidence>
<evidence type="ECO:0000256" key="10">
    <source>
        <dbReference type="ARBA" id="ARBA00022833"/>
    </source>
</evidence>
<proteinExistence type="inferred from homology"/>
<protein>
    <recommendedName>
        <fullName evidence="7">Manganese-dependent ADP-ribose/CDP-alcohol diphosphatase</fullName>
        <ecNumber evidence="5">3.6.1.13</ecNumber>
        <ecNumber evidence="4">3.6.1.16</ecNumber>
        <ecNumber evidence="6">3.6.1.53</ecNumber>
    </recommendedName>
    <alternativeName>
        <fullName evidence="12">ADPRibase-Mn</fullName>
    </alternativeName>
    <alternativeName>
        <fullName evidence="11">CDP-choline phosphohydrolase</fullName>
    </alternativeName>
</protein>
<dbReference type="SUPFAM" id="SSF56300">
    <property type="entry name" value="Metallo-dependent phosphatases"/>
    <property type="match status" value="1"/>
</dbReference>
<evidence type="ECO:0000256" key="4">
    <source>
        <dbReference type="ARBA" id="ARBA00012443"/>
    </source>
</evidence>
<comment type="caution">
    <text evidence="18">The sequence shown here is derived from an EMBL/GenBank/DDBJ whole genome shotgun (WGS) entry which is preliminary data.</text>
</comment>
<keyword evidence="8" id="KW-0479">Metal-binding</keyword>
<evidence type="ECO:0000256" key="16">
    <source>
        <dbReference type="ARBA" id="ARBA00049546"/>
    </source>
</evidence>
<comment type="subunit">
    <text evidence="3">Monomer.</text>
</comment>
<dbReference type="EC" id="3.6.1.53" evidence="6"/>
<keyword evidence="10" id="KW-0862">Zinc</keyword>
<comment type="catalytic activity">
    <reaction evidence="15">
        <text>ADP-D-ribose + H2O = D-ribose 5-phosphate + AMP + 2 H(+)</text>
        <dbReference type="Rhea" id="RHEA:10412"/>
        <dbReference type="ChEBI" id="CHEBI:15377"/>
        <dbReference type="ChEBI" id="CHEBI:15378"/>
        <dbReference type="ChEBI" id="CHEBI:57967"/>
        <dbReference type="ChEBI" id="CHEBI:78346"/>
        <dbReference type="ChEBI" id="CHEBI:456215"/>
        <dbReference type="EC" id="3.6.1.53"/>
    </reaction>
</comment>
<evidence type="ECO:0000256" key="12">
    <source>
        <dbReference type="ARBA" id="ARBA00032579"/>
    </source>
</evidence>
<dbReference type="CDD" id="cd07396">
    <property type="entry name" value="MPP_Nbla03831"/>
    <property type="match status" value="1"/>
</dbReference>
<dbReference type="EMBL" id="AUSU01004933">
    <property type="protein sequence ID" value="EPS64271.1"/>
    <property type="molecule type" value="Genomic_DNA"/>
</dbReference>
<feature type="domain" description="Calcineurin-like phosphoesterase" evidence="17">
    <location>
        <begin position="16"/>
        <end position="260"/>
    </location>
</feature>
<dbReference type="EC" id="3.6.1.13" evidence="5"/>
<evidence type="ECO:0000256" key="13">
    <source>
        <dbReference type="ARBA" id="ARBA00047486"/>
    </source>
</evidence>
<dbReference type="GO" id="GO:0047734">
    <property type="term" value="F:CDP-glycerol diphosphatase activity"/>
    <property type="evidence" value="ECO:0007669"/>
    <property type="project" value="UniProtKB-EC"/>
</dbReference>
<evidence type="ECO:0000313" key="19">
    <source>
        <dbReference type="Proteomes" id="UP000015453"/>
    </source>
</evidence>
<evidence type="ECO:0000256" key="11">
    <source>
        <dbReference type="ARBA" id="ARBA00030848"/>
    </source>
</evidence>
<dbReference type="PANTHER" id="PTHR16509">
    <property type="match status" value="1"/>
</dbReference>
<gene>
    <name evidence="18" type="ORF">M569_10510</name>
</gene>
<evidence type="ECO:0000256" key="7">
    <source>
        <dbReference type="ARBA" id="ARBA00016378"/>
    </source>
</evidence>
<dbReference type="EC" id="3.6.1.16" evidence="4"/>
<dbReference type="InterPro" id="IPR029052">
    <property type="entry name" value="Metallo-depent_PP-like"/>
</dbReference>
<comment type="catalytic activity">
    <reaction evidence="13">
        <text>CDP-glycerol + H2O = sn-glycerol 3-phosphate + CMP + 2 H(+)</text>
        <dbReference type="Rhea" id="RHEA:21692"/>
        <dbReference type="ChEBI" id="CHEBI:15377"/>
        <dbReference type="ChEBI" id="CHEBI:15378"/>
        <dbReference type="ChEBI" id="CHEBI:57597"/>
        <dbReference type="ChEBI" id="CHEBI:58311"/>
        <dbReference type="ChEBI" id="CHEBI:60377"/>
        <dbReference type="EC" id="3.6.1.16"/>
    </reaction>
</comment>
<dbReference type="Proteomes" id="UP000015453">
    <property type="component" value="Unassembled WGS sequence"/>
</dbReference>
<evidence type="ECO:0000256" key="3">
    <source>
        <dbReference type="ARBA" id="ARBA00011245"/>
    </source>
</evidence>
<evidence type="ECO:0000259" key="17">
    <source>
        <dbReference type="Pfam" id="PF00149"/>
    </source>
</evidence>
<comment type="catalytic activity">
    <reaction evidence="14">
        <text>CDP-choline + H2O = phosphocholine + CMP + 2 H(+)</text>
        <dbReference type="Rhea" id="RHEA:32487"/>
        <dbReference type="ChEBI" id="CHEBI:15377"/>
        <dbReference type="ChEBI" id="CHEBI:15378"/>
        <dbReference type="ChEBI" id="CHEBI:58779"/>
        <dbReference type="ChEBI" id="CHEBI:60377"/>
        <dbReference type="ChEBI" id="CHEBI:295975"/>
        <dbReference type="EC" id="3.6.1.53"/>
    </reaction>
</comment>
<dbReference type="Pfam" id="PF00149">
    <property type="entry name" value="Metallophos"/>
    <property type="match status" value="1"/>
</dbReference>
<accession>S8CHZ5</accession>
<evidence type="ECO:0000313" key="18">
    <source>
        <dbReference type="EMBL" id="EPS64271.1"/>
    </source>
</evidence>
<evidence type="ECO:0000256" key="9">
    <source>
        <dbReference type="ARBA" id="ARBA00022801"/>
    </source>
</evidence>
<evidence type="ECO:0000256" key="8">
    <source>
        <dbReference type="ARBA" id="ARBA00022723"/>
    </source>
</evidence>
<sequence length="315" mass="34965">MNGISSANFAQPLFSFGIISDVQYADIPDGCSFLGVPRFYRTSFDVLRRGRNYWNDEGVKFVVNLGDIVDGFCPRVESRSAVEKVVNEFAAFNGSVHHLIGNHCLYNLPREELLPLLNIHDRCGRAYYDFSLSGFRFVFLDGYDVSAIGWPEDHPNAAEAVELLRLRNPNPNKNSPDGLAGVDRRFVMFNGGVGAEQMAWLDAVLSEAEGRGEKAVVSCHLPLEPTSSSPEALLWNYGEVMDVIHRYRCVKACLSGHDHRGGYATDSRGICHRVFEAALECPPGSDAYGRIDVFDDRLSVIGVGRMKSQEMVFST</sequence>
<evidence type="ECO:0000256" key="15">
    <source>
        <dbReference type="ARBA" id="ARBA00047894"/>
    </source>
</evidence>
<dbReference type="InterPro" id="IPR004843">
    <property type="entry name" value="Calcineurin-like_PHP"/>
</dbReference>
<dbReference type="PANTHER" id="PTHR16509:SF1">
    <property type="entry name" value="MANGANESE-DEPENDENT ADP-RIBOSE_CDP-ALCOHOL DIPHOSPHATASE"/>
    <property type="match status" value="1"/>
</dbReference>
<keyword evidence="9" id="KW-0378">Hydrolase</keyword>
<dbReference type="Gene3D" id="3.60.21.10">
    <property type="match status" value="1"/>
</dbReference>
<dbReference type="GO" id="GO:0008663">
    <property type="term" value="F:2',3'-cyclic-nucleotide 2'-phosphodiesterase activity"/>
    <property type="evidence" value="ECO:0007669"/>
    <property type="project" value="TreeGrafter"/>
</dbReference>
<name>S8CHZ5_9LAMI</name>
<keyword evidence="19" id="KW-1185">Reference proteome</keyword>
<dbReference type="InterPro" id="IPR041869">
    <property type="entry name" value="MPP_ADPRM"/>
</dbReference>
<dbReference type="GO" id="GO:0047631">
    <property type="term" value="F:ADP-ribose diphosphatase activity"/>
    <property type="evidence" value="ECO:0007669"/>
    <property type="project" value="UniProtKB-EC"/>
</dbReference>
<comment type="catalytic activity">
    <reaction evidence="16">
        <text>ADP-D-ribose + H2O = D-ribose 5-phosphate + AMP + 2 H(+)</text>
        <dbReference type="Rhea" id="RHEA:10412"/>
        <dbReference type="ChEBI" id="CHEBI:15377"/>
        <dbReference type="ChEBI" id="CHEBI:15378"/>
        <dbReference type="ChEBI" id="CHEBI:57967"/>
        <dbReference type="ChEBI" id="CHEBI:78346"/>
        <dbReference type="ChEBI" id="CHEBI:456215"/>
        <dbReference type="EC" id="3.6.1.13"/>
    </reaction>
</comment>
<comment type="similarity">
    <text evidence="2">Belongs to the ADPRibase-Mn family.</text>
</comment>
<organism evidence="18 19">
    <name type="scientific">Genlisea aurea</name>
    <dbReference type="NCBI Taxonomy" id="192259"/>
    <lineage>
        <taxon>Eukaryota</taxon>
        <taxon>Viridiplantae</taxon>
        <taxon>Streptophyta</taxon>
        <taxon>Embryophyta</taxon>
        <taxon>Tracheophyta</taxon>
        <taxon>Spermatophyta</taxon>
        <taxon>Magnoliopsida</taxon>
        <taxon>eudicotyledons</taxon>
        <taxon>Gunneridae</taxon>
        <taxon>Pentapetalae</taxon>
        <taxon>asterids</taxon>
        <taxon>lamiids</taxon>
        <taxon>Lamiales</taxon>
        <taxon>Lentibulariaceae</taxon>
        <taxon>Genlisea</taxon>
    </lineage>
</organism>
<evidence type="ECO:0000256" key="14">
    <source>
        <dbReference type="ARBA" id="ARBA00047636"/>
    </source>
</evidence>
<evidence type="ECO:0000256" key="1">
    <source>
        <dbReference type="ARBA" id="ARBA00001946"/>
    </source>
</evidence>
<comment type="cofactor">
    <cofactor evidence="1">
        <name>Mg(2+)</name>
        <dbReference type="ChEBI" id="CHEBI:18420"/>
    </cofactor>
</comment>
<dbReference type="GO" id="GO:0030145">
    <property type="term" value="F:manganese ion binding"/>
    <property type="evidence" value="ECO:0007669"/>
    <property type="project" value="TreeGrafter"/>
</dbReference>
<dbReference type="AlphaFoldDB" id="S8CHZ5"/>
<dbReference type="OrthoDB" id="9675250at2759"/>
<evidence type="ECO:0000256" key="2">
    <source>
        <dbReference type="ARBA" id="ARBA00006362"/>
    </source>
</evidence>
<evidence type="ECO:0000256" key="6">
    <source>
        <dbReference type="ARBA" id="ARBA00012529"/>
    </source>
</evidence>
<reference evidence="18 19" key="1">
    <citation type="journal article" date="2013" name="BMC Genomics">
        <title>The miniature genome of a carnivorous plant Genlisea aurea contains a low number of genes and short non-coding sequences.</title>
        <authorList>
            <person name="Leushkin E.V."/>
            <person name="Sutormin R.A."/>
            <person name="Nabieva E.R."/>
            <person name="Penin A.A."/>
            <person name="Kondrashov A.S."/>
            <person name="Logacheva M.D."/>
        </authorList>
    </citation>
    <scope>NUCLEOTIDE SEQUENCE [LARGE SCALE GENOMIC DNA]</scope>
</reference>